<accession>A0ACC2X511</accession>
<gene>
    <name evidence="1" type="ORF">QFC22_003967</name>
</gene>
<sequence length="130" mass="14062">MPEDYEDYDSGEEEEGEAEVQEESDDAEESNVDAQLPAAAVASNDKTETETTADGVTSSLSGKQPPTSPQKEPPSLPLPQSDNVPLEKLVQHLQVTTLEPGKGKNDDEKAIPVQVEEGKKESKGKWLGVW</sequence>
<keyword evidence="2" id="KW-1185">Reference proteome</keyword>
<protein>
    <submittedName>
        <fullName evidence="1">Uncharacterized protein</fullName>
    </submittedName>
</protein>
<dbReference type="EMBL" id="JASBWU010000010">
    <property type="protein sequence ID" value="KAJ9118746.1"/>
    <property type="molecule type" value="Genomic_DNA"/>
</dbReference>
<reference evidence="1" key="1">
    <citation type="submission" date="2023-04" db="EMBL/GenBank/DDBJ databases">
        <title>Draft Genome sequencing of Naganishia species isolated from polar environments using Oxford Nanopore Technology.</title>
        <authorList>
            <person name="Leo P."/>
            <person name="Venkateswaran K."/>
        </authorList>
    </citation>
    <scope>NUCLEOTIDE SEQUENCE</scope>
    <source>
        <strain evidence="1">MNA-CCFEE 5425</strain>
    </source>
</reference>
<evidence type="ECO:0000313" key="2">
    <source>
        <dbReference type="Proteomes" id="UP001243375"/>
    </source>
</evidence>
<evidence type="ECO:0000313" key="1">
    <source>
        <dbReference type="EMBL" id="KAJ9118746.1"/>
    </source>
</evidence>
<comment type="caution">
    <text evidence="1">The sequence shown here is derived from an EMBL/GenBank/DDBJ whole genome shotgun (WGS) entry which is preliminary data.</text>
</comment>
<name>A0ACC2X511_9TREE</name>
<dbReference type="Proteomes" id="UP001243375">
    <property type="component" value="Unassembled WGS sequence"/>
</dbReference>
<organism evidence="1 2">
    <name type="scientific">Naganishia vaughanmartiniae</name>
    <dbReference type="NCBI Taxonomy" id="1424756"/>
    <lineage>
        <taxon>Eukaryota</taxon>
        <taxon>Fungi</taxon>
        <taxon>Dikarya</taxon>
        <taxon>Basidiomycota</taxon>
        <taxon>Agaricomycotina</taxon>
        <taxon>Tremellomycetes</taxon>
        <taxon>Filobasidiales</taxon>
        <taxon>Filobasidiaceae</taxon>
        <taxon>Naganishia</taxon>
    </lineage>
</organism>
<proteinExistence type="predicted"/>